<dbReference type="GO" id="GO:0001727">
    <property type="term" value="F:lipid kinase activity"/>
    <property type="evidence" value="ECO:0007669"/>
    <property type="project" value="TreeGrafter"/>
</dbReference>
<dbReference type="InterPro" id="IPR017438">
    <property type="entry name" value="ATP-NAD_kinase_N"/>
</dbReference>
<feature type="region of interest" description="Disordered" evidence="1">
    <location>
        <begin position="383"/>
        <end position="409"/>
    </location>
</feature>
<dbReference type="Gene3D" id="2.60.200.40">
    <property type="match status" value="1"/>
</dbReference>
<dbReference type="InterPro" id="IPR001206">
    <property type="entry name" value="Diacylglycerol_kinase_cat_dom"/>
</dbReference>
<reference evidence="4" key="1">
    <citation type="journal article" date="2019" name="IScience">
        <title>Narwhal Genome Reveals Long-Term Low Genetic Diversity despite Current Large Abundance Size.</title>
        <authorList>
            <person name="Westbury M.V."/>
            <person name="Petersen B."/>
            <person name="Garde E."/>
            <person name="Heide-Jorgensen M.P."/>
            <person name="Lorenzen E.D."/>
        </authorList>
    </citation>
    <scope>NUCLEOTIDE SEQUENCE [LARGE SCALE GENOMIC DNA]</scope>
</reference>
<evidence type="ECO:0000313" key="4">
    <source>
        <dbReference type="Proteomes" id="UP000308365"/>
    </source>
</evidence>
<dbReference type="InterPro" id="IPR016064">
    <property type="entry name" value="NAD/diacylglycerol_kinase_sf"/>
</dbReference>
<evidence type="ECO:0000259" key="2">
    <source>
        <dbReference type="PROSITE" id="PS50146"/>
    </source>
</evidence>
<proteinExistence type="predicted"/>
<dbReference type="GO" id="GO:0016020">
    <property type="term" value="C:membrane"/>
    <property type="evidence" value="ECO:0007669"/>
    <property type="project" value="GOC"/>
</dbReference>
<dbReference type="Proteomes" id="UP000308365">
    <property type="component" value="Unassembled WGS sequence"/>
</dbReference>
<dbReference type="InterPro" id="IPR045363">
    <property type="entry name" value="CERK_C"/>
</dbReference>
<dbReference type="SUPFAM" id="SSF111331">
    <property type="entry name" value="NAD kinase/diacylglycerol kinase-like"/>
    <property type="match status" value="1"/>
</dbReference>
<dbReference type="PROSITE" id="PS50146">
    <property type="entry name" value="DAGK"/>
    <property type="match status" value="1"/>
</dbReference>
<dbReference type="PANTHER" id="PTHR12358:SF26">
    <property type="entry name" value="CERAMIDE KINASE-LIKE PROTEIN"/>
    <property type="match status" value="1"/>
</dbReference>
<dbReference type="InterPro" id="IPR050187">
    <property type="entry name" value="Lipid_Phosphate_FormReg"/>
</dbReference>
<evidence type="ECO:0000313" key="3">
    <source>
        <dbReference type="EMBL" id="TKC47433.1"/>
    </source>
</evidence>
<dbReference type="Pfam" id="PF00781">
    <property type="entry name" value="DAGK_cat"/>
    <property type="match status" value="1"/>
</dbReference>
<sequence>MPRGRRGGRVSALEGCREEEAPPAADAVPSVLWASGQQPESAAELILLRGIFEIRRDSCDVVLSERALRWQPIQPERPTGFSDRPKSLKIVLNPQSHKKEATQIYYEKVEPLLKIAGIKTDVTVTEYEGHAMSLLKECELQGFDGVVCVGGDGSASEVAHALLLSAQKNAGVETDSLLTPVRAQLPLGVIPAGKGGAMDLPNGTPHLSSPGHIQPVDVCTFSTTGKFLRFGFSAMFGFGGRALALAEKHRWMSPNQRMNFAVIKALAKLKPEECEISFLPFNDPQDLEERRAQGSLKSDCNDQWQMIQGQFLNVSIMAIPCLCSVAPRGLAPNTRSNNGSMALIISRNTSRPEFIKHLKRYASVKNQFNFPFVETYTVEEVKVHPRSNSSGHNPEEEDGPHETATGSSFPWNVDGDLMEVASEVHVRVHPRLINLYGKSMEETNDSKVTCSCL</sequence>
<organism evidence="3 4">
    <name type="scientific">Monodon monoceros</name>
    <name type="common">Narwhal</name>
    <name type="synonym">Ceratodon monodon</name>
    <dbReference type="NCBI Taxonomy" id="40151"/>
    <lineage>
        <taxon>Eukaryota</taxon>
        <taxon>Metazoa</taxon>
        <taxon>Chordata</taxon>
        <taxon>Craniata</taxon>
        <taxon>Vertebrata</taxon>
        <taxon>Euteleostomi</taxon>
        <taxon>Mammalia</taxon>
        <taxon>Eutheria</taxon>
        <taxon>Laurasiatheria</taxon>
        <taxon>Artiodactyla</taxon>
        <taxon>Whippomorpha</taxon>
        <taxon>Cetacea</taxon>
        <taxon>Odontoceti</taxon>
        <taxon>Monodontidae</taxon>
        <taxon>Monodon</taxon>
    </lineage>
</organism>
<accession>A0A4U1FCR4</accession>
<dbReference type="Pfam" id="PF19280">
    <property type="entry name" value="CERK_C"/>
    <property type="match status" value="1"/>
</dbReference>
<dbReference type="FunFam" id="2.60.200.40:FF:000016">
    <property type="entry name" value="Ceramide kinase like"/>
    <property type="match status" value="1"/>
</dbReference>
<evidence type="ECO:0000256" key="1">
    <source>
        <dbReference type="SAM" id="MobiDB-lite"/>
    </source>
</evidence>
<dbReference type="AlphaFoldDB" id="A0A4U1FCR4"/>
<dbReference type="GO" id="GO:0006665">
    <property type="term" value="P:sphingolipid metabolic process"/>
    <property type="evidence" value="ECO:0007669"/>
    <property type="project" value="TreeGrafter"/>
</dbReference>
<dbReference type="PANTHER" id="PTHR12358">
    <property type="entry name" value="SPHINGOSINE KINASE"/>
    <property type="match status" value="1"/>
</dbReference>
<gene>
    <name evidence="3" type="ORF">EI555_018919</name>
</gene>
<dbReference type="Gene3D" id="3.40.50.10330">
    <property type="entry name" value="Probable inorganic polyphosphate/atp-NAD kinase, domain 1"/>
    <property type="match status" value="1"/>
</dbReference>
<protein>
    <recommendedName>
        <fullName evidence="2">DAGKc domain-containing protein</fullName>
    </recommendedName>
</protein>
<feature type="domain" description="DAGKc" evidence="2">
    <location>
        <begin position="83"/>
        <end position="198"/>
    </location>
</feature>
<name>A0A4U1FCR4_MONMO</name>
<feature type="region of interest" description="Disordered" evidence="1">
    <location>
        <begin position="1"/>
        <end position="22"/>
    </location>
</feature>
<dbReference type="EMBL" id="RWIC01000211">
    <property type="protein sequence ID" value="TKC47433.1"/>
    <property type="molecule type" value="Genomic_DNA"/>
</dbReference>
<comment type="caution">
    <text evidence="3">The sequence shown here is derived from an EMBL/GenBank/DDBJ whole genome shotgun (WGS) entry which is preliminary data.</text>
</comment>